<evidence type="ECO:0000313" key="7">
    <source>
        <dbReference type="Proteomes" id="UP001189429"/>
    </source>
</evidence>
<comment type="caution">
    <text evidence="6">The sequence shown here is derived from an EMBL/GenBank/DDBJ whole genome shotgun (WGS) entry which is preliminary data.</text>
</comment>
<evidence type="ECO:0000256" key="3">
    <source>
        <dbReference type="ARBA" id="ARBA00022691"/>
    </source>
</evidence>
<dbReference type="CDD" id="cd02440">
    <property type="entry name" value="AdoMet_MTases"/>
    <property type="match status" value="1"/>
</dbReference>
<evidence type="ECO:0000259" key="5">
    <source>
        <dbReference type="Pfam" id="PF13847"/>
    </source>
</evidence>
<reference evidence="6" key="1">
    <citation type="submission" date="2023-10" db="EMBL/GenBank/DDBJ databases">
        <authorList>
            <person name="Chen Y."/>
            <person name="Shah S."/>
            <person name="Dougan E. K."/>
            <person name="Thang M."/>
            <person name="Chan C."/>
        </authorList>
    </citation>
    <scope>NUCLEOTIDE SEQUENCE [LARGE SCALE GENOMIC DNA]</scope>
</reference>
<proteinExistence type="inferred from homology"/>
<comment type="similarity">
    <text evidence="4">Belongs to the class I-like SAM-binding methyltransferase superfamily. gTMT family.</text>
</comment>
<accession>A0ABN9WDB6</accession>
<dbReference type="InterPro" id="IPR025714">
    <property type="entry name" value="Methyltranfer_dom"/>
</dbReference>
<feature type="region of interest" description="SAM motif II" evidence="4">
    <location>
        <begin position="76"/>
        <end position="84"/>
    </location>
</feature>
<dbReference type="InterPro" id="IPR025774">
    <property type="entry name" value="PiNMT-like"/>
</dbReference>
<keyword evidence="1 4" id="KW-0489">Methyltransferase</keyword>
<dbReference type="PANTHER" id="PTHR44068">
    <property type="entry name" value="ZGC:194242"/>
    <property type="match status" value="1"/>
</dbReference>
<dbReference type="InterPro" id="IPR050447">
    <property type="entry name" value="Erg6_SMT_methyltransf"/>
</dbReference>
<dbReference type="InterPro" id="IPR029063">
    <property type="entry name" value="SAM-dependent_MTases_sf"/>
</dbReference>
<keyword evidence="3 4" id="KW-0949">S-adenosyl-L-methionine</keyword>
<dbReference type="PANTHER" id="PTHR44068:SF11">
    <property type="entry name" value="GERANYL DIPHOSPHATE 2-C-METHYLTRANSFERASE"/>
    <property type="match status" value="1"/>
</dbReference>
<dbReference type="SUPFAM" id="SSF53335">
    <property type="entry name" value="S-adenosyl-L-methionine-dependent methyltransferases"/>
    <property type="match status" value="1"/>
</dbReference>
<evidence type="ECO:0000256" key="1">
    <source>
        <dbReference type="ARBA" id="ARBA00022603"/>
    </source>
</evidence>
<organism evidence="6 7">
    <name type="scientific">Prorocentrum cordatum</name>
    <dbReference type="NCBI Taxonomy" id="2364126"/>
    <lineage>
        <taxon>Eukaryota</taxon>
        <taxon>Sar</taxon>
        <taxon>Alveolata</taxon>
        <taxon>Dinophyceae</taxon>
        <taxon>Prorocentrales</taxon>
        <taxon>Prorocentraceae</taxon>
        <taxon>Prorocentrum</taxon>
    </lineage>
</organism>
<keyword evidence="2 4" id="KW-0808">Transferase</keyword>
<protein>
    <recommendedName>
        <fullName evidence="5">Methyltransferase domain-containing protein</fullName>
    </recommendedName>
</protein>
<sequence>MIEFSRATAPKKILDVGCGIGGTSRILAKKFPDAQVTGITLSPEQVQRATQLAKDAGISNAEFKVVNALAMDFPDNTFDLVWGCESGEHMPDKKKYIEEMARVLAPGGRMAVATWCERDPTPPFSRQERLDLDFVYAEWSHPYFISLGRYKEHMLGTDVLVDVETQDWTEQTLPSWRHSIWVGVWSPWYWLKQCLQRPAAFPGFLREVYTLEKYHQGMKSGLLVYGMMRATKK</sequence>
<dbReference type="PROSITE" id="PS51581">
    <property type="entry name" value="SAM_GTMT"/>
    <property type="match status" value="1"/>
</dbReference>
<dbReference type="Pfam" id="PF13847">
    <property type="entry name" value="Methyltransf_31"/>
    <property type="match status" value="1"/>
</dbReference>
<feature type="region of interest" description="SAM motif III" evidence="4">
    <location>
        <begin position="103"/>
        <end position="112"/>
    </location>
</feature>
<dbReference type="Proteomes" id="UP001189429">
    <property type="component" value="Unassembled WGS sequence"/>
</dbReference>
<dbReference type="EMBL" id="CAUYUJ010018528">
    <property type="protein sequence ID" value="CAK0884309.1"/>
    <property type="molecule type" value="Genomic_DNA"/>
</dbReference>
<name>A0ABN9WDB6_9DINO</name>
<evidence type="ECO:0000313" key="6">
    <source>
        <dbReference type="EMBL" id="CAK0884309.1"/>
    </source>
</evidence>
<feature type="region of interest" description="SAM motif I" evidence="4">
    <location>
        <begin position="13"/>
        <end position="22"/>
    </location>
</feature>
<keyword evidence="7" id="KW-1185">Reference proteome</keyword>
<feature type="domain" description="Methyltransferase" evidence="5">
    <location>
        <begin position="11"/>
        <end position="119"/>
    </location>
</feature>
<dbReference type="Gene3D" id="3.40.50.150">
    <property type="entry name" value="Vaccinia Virus protein VP39"/>
    <property type="match status" value="1"/>
</dbReference>
<evidence type="ECO:0000256" key="2">
    <source>
        <dbReference type="ARBA" id="ARBA00022679"/>
    </source>
</evidence>
<evidence type="ECO:0000256" key="4">
    <source>
        <dbReference type="PROSITE-ProRule" id="PRU00914"/>
    </source>
</evidence>
<gene>
    <name evidence="6" type="ORF">PCOR1329_LOCUS66288</name>
</gene>